<keyword evidence="1" id="KW-1133">Transmembrane helix</keyword>
<keyword evidence="1" id="KW-0472">Membrane</keyword>
<evidence type="ECO:0000313" key="2">
    <source>
        <dbReference type="EMBL" id="HIY74048.1"/>
    </source>
</evidence>
<reference evidence="2" key="2">
    <citation type="submission" date="2021-04" db="EMBL/GenBank/DDBJ databases">
        <authorList>
            <person name="Gilroy R."/>
        </authorList>
    </citation>
    <scope>NUCLEOTIDE SEQUENCE</scope>
    <source>
        <strain evidence="2">CHK33-7979</strain>
    </source>
</reference>
<name>A0A9D1Z5Z9_9FIRM</name>
<evidence type="ECO:0000313" key="3">
    <source>
        <dbReference type="Proteomes" id="UP000886824"/>
    </source>
</evidence>
<keyword evidence="1" id="KW-0812">Transmembrane</keyword>
<dbReference type="EMBL" id="DXCX01000089">
    <property type="protein sequence ID" value="HIY74048.1"/>
    <property type="molecule type" value="Genomic_DNA"/>
</dbReference>
<sequence>MWQCLSRKQIVLGVFALTIGLAFGVSFFLGRSSKLNGMWKINPNAMPGYGMCLEIDGGSISASGDLVNYYGFMDFNYEILNDHQLILTYDWNFGQGWPWNIAYIGLLIGVLGIFLQFWMDPENATGRGQRSENLTAAGISENVRGRFSKTAFSKSFGETSAQLSSGTPT</sequence>
<dbReference type="Proteomes" id="UP000886824">
    <property type="component" value="Unassembled WGS sequence"/>
</dbReference>
<reference evidence="2" key="1">
    <citation type="journal article" date="2021" name="PeerJ">
        <title>Extensive microbial diversity within the chicken gut microbiome revealed by metagenomics and culture.</title>
        <authorList>
            <person name="Gilroy R."/>
            <person name="Ravi A."/>
            <person name="Getino M."/>
            <person name="Pursley I."/>
            <person name="Horton D.L."/>
            <person name="Alikhan N.F."/>
            <person name="Baker D."/>
            <person name="Gharbi K."/>
            <person name="Hall N."/>
            <person name="Watson M."/>
            <person name="Adriaenssens E.M."/>
            <person name="Foster-Nyarko E."/>
            <person name="Jarju S."/>
            <person name="Secka A."/>
            <person name="Antonio M."/>
            <person name="Oren A."/>
            <person name="Chaudhuri R.R."/>
            <person name="La Ragione R."/>
            <person name="Hildebrand F."/>
            <person name="Pallen M.J."/>
        </authorList>
    </citation>
    <scope>NUCLEOTIDE SEQUENCE</scope>
    <source>
        <strain evidence="2">CHK33-7979</strain>
    </source>
</reference>
<feature type="transmembrane region" description="Helical" evidence="1">
    <location>
        <begin position="97"/>
        <end position="118"/>
    </location>
</feature>
<organism evidence="2 3">
    <name type="scientific">Candidatus Intestinimonas merdavium</name>
    <dbReference type="NCBI Taxonomy" id="2838622"/>
    <lineage>
        <taxon>Bacteria</taxon>
        <taxon>Bacillati</taxon>
        <taxon>Bacillota</taxon>
        <taxon>Clostridia</taxon>
        <taxon>Eubacteriales</taxon>
        <taxon>Intestinimonas</taxon>
    </lineage>
</organism>
<feature type="transmembrane region" description="Helical" evidence="1">
    <location>
        <begin position="12"/>
        <end position="30"/>
    </location>
</feature>
<comment type="caution">
    <text evidence="2">The sequence shown here is derived from an EMBL/GenBank/DDBJ whole genome shotgun (WGS) entry which is preliminary data.</text>
</comment>
<proteinExistence type="predicted"/>
<protein>
    <submittedName>
        <fullName evidence="2">Uncharacterized protein</fullName>
    </submittedName>
</protein>
<accession>A0A9D1Z5Z9</accession>
<dbReference type="AlphaFoldDB" id="A0A9D1Z5Z9"/>
<evidence type="ECO:0000256" key="1">
    <source>
        <dbReference type="SAM" id="Phobius"/>
    </source>
</evidence>
<gene>
    <name evidence="2" type="ORF">H9826_08770</name>
</gene>